<evidence type="ECO:0000313" key="3">
    <source>
        <dbReference type="Proteomes" id="UP000019484"/>
    </source>
</evidence>
<dbReference type="EMBL" id="AMWN01000003">
    <property type="protein sequence ID" value="EXJ90779.1"/>
    <property type="molecule type" value="Genomic_DNA"/>
</dbReference>
<feature type="compositionally biased region" description="Basic and acidic residues" evidence="1">
    <location>
        <begin position="85"/>
        <end position="105"/>
    </location>
</feature>
<dbReference type="AlphaFoldDB" id="W9Z8C4"/>
<evidence type="ECO:0000256" key="1">
    <source>
        <dbReference type="SAM" id="MobiDB-lite"/>
    </source>
</evidence>
<organism evidence="2 3">
    <name type="scientific">Capronia coronata CBS 617.96</name>
    <dbReference type="NCBI Taxonomy" id="1182541"/>
    <lineage>
        <taxon>Eukaryota</taxon>
        <taxon>Fungi</taxon>
        <taxon>Dikarya</taxon>
        <taxon>Ascomycota</taxon>
        <taxon>Pezizomycotina</taxon>
        <taxon>Eurotiomycetes</taxon>
        <taxon>Chaetothyriomycetidae</taxon>
        <taxon>Chaetothyriales</taxon>
        <taxon>Herpotrichiellaceae</taxon>
        <taxon>Capronia</taxon>
    </lineage>
</organism>
<sequence length="105" mass="11088">MAEPDEVEEDLFADLYDGDENAGSSNNAAAAPIAAQHAPSDTAGQSNDAPGYGEEPEIAYDPTSFDAEPSGQDHAVTSFDGTQSDARELERPHHEHSGINMKEDG</sequence>
<comment type="caution">
    <text evidence="2">The sequence shown here is derived from an EMBL/GenBank/DDBJ whole genome shotgun (WGS) entry which is preliminary data.</text>
</comment>
<dbReference type="RefSeq" id="XP_007722973.1">
    <property type="nucleotide sequence ID" value="XM_007724783.1"/>
</dbReference>
<name>W9Z8C4_9EURO</name>
<feature type="region of interest" description="Disordered" evidence="1">
    <location>
        <begin position="1"/>
        <end position="105"/>
    </location>
</feature>
<dbReference type="eggNOG" id="ENOG502RB3Z">
    <property type="taxonomic scope" value="Eukaryota"/>
</dbReference>
<reference evidence="2 3" key="1">
    <citation type="submission" date="2013-03" db="EMBL/GenBank/DDBJ databases">
        <title>The Genome Sequence of Capronia coronata CBS 617.96.</title>
        <authorList>
            <consortium name="The Broad Institute Genomics Platform"/>
            <person name="Cuomo C."/>
            <person name="de Hoog S."/>
            <person name="Gorbushina A."/>
            <person name="Walker B."/>
            <person name="Young S.K."/>
            <person name="Zeng Q."/>
            <person name="Gargeya S."/>
            <person name="Fitzgerald M."/>
            <person name="Haas B."/>
            <person name="Abouelleil A."/>
            <person name="Allen A.W."/>
            <person name="Alvarado L."/>
            <person name="Arachchi H.M."/>
            <person name="Berlin A.M."/>
            <person name="Chapman S.B."/>
            <person name="Gainer-Dewar J."/>
            <person name="Goldberg J."/>
            <person name="Griggs A."/>
            <person name="Gujja S."/>
            <person name="Hansen M."/>
            <person name="Howarth C."/>
            <person name="Imamovic A."/>
            <person name="Ireland A."/>
            <person name="Larimer J."/>
            <person name="McCowan C."/>
            <person name="Murphy C."/>
            <person name="Pearson M."/>
            <person name="Poon T.W."/>
            <person name="Priest M."/>
            <person name="Roberts A."/>
            <person name="Saif S."/>
            <person name="Shea T."/>
            <person name="Sisk P."/>
            <person name="Sykes S."/>
            <person name="Wortman J."/>
            <person name="Nusbaum C."/>
            <person name="Birren B."/>
        </authorList>
    </citation>
    <scope>NUCLEOTIDE SEQUENCE [LARGE SCALE GENOMIC DNA]</scope>
    <source>
        <strain evidence="2 3">CBS 617.96</strain>
    </source>
</reference>
<dbReference type="HOGENOM" id="CLU_148173_0_0_1"/>
<evidence type="ECO:0000313" key="2">
    <source>
        <dbReference type="EMBL" id="EXJ90779.1"/>
    </source>
</evidence>
<dbReference type="GeneID" id="19158772"/>
<feature type="compositionally biased region" description="Low complexity" evidence="1">
    <location>
        <begin position="21"/>
        <end position="40"/>
    </location>
</feature>
<dbReference type="Proteomes" id="UP000019484">
    <property type="component" value="Unassembled WGS sequence"/>
</dbReference>
<dbReference type="OrthoDB" id="3872446at2759"/>
<keyword evidence="3" id="KW-1185">Reference proteome</keyword>
<gene>
    <name evidence="2" type="ORF">A1O1_03883</name>
</gene>
<proteinExistence type="predicted"/>
<accession>W9Z8C4</accession>
<feature type="compositionally biased region" description="Acidic residues" evidence="1">
    <location>
        <begin position="1"/>
        <end position="20"/>
    </location>
</feature>
<protein>
    <submittedName>
        <fullName evidence="2">Uncharacterized protein</fullName>
    </submittedName>
</protein>